<dbReference type="Proteomes" id="UP000075243">
    <property type="component" value="Unassembled WGS sequence"/>
</dbReference>
<dbReference type="EMBL" id="KQ483930">
    <property type="protein sequence ID" value="KYP39185.1"/>
    <property type="molecule type" value="Genomic_DNA"/>
</dbReference>
<accession>A0A151R9Z4</accession>
<protein>
    <submittedName>
        <fullName evidence="1">Uncharacterized protein</fullName>
    </submittedName>
</protein>
<gene>
    <name evidence="1" type="ORF">KK1_039518</name>
</gene>
<sequence length="59" mass="6930">MQDQVMQFLHGLNDQYSYVKFNILTMDPLPPILKVFYYVVQQERQILSNGGILVNLNLE</sequence>
<dbReference type="Gramene" id="C.cajan_35454.t">
    <property type="protein sequence ID" value="C.cajan_35454.t.cds1"/>
    <property type="gene ID" value="C.cajan_35454"/>
</dbReference>
<organism evidence="1 2">
    <name type="scientific">Cajanus cajan</name>
    <name type="common">Pigeon pea</name>
    <name type="synonym">Cajanus indicus</name>
    <dbReference type="NCBI Taxonomy" id="3821"/>
    <lineage>
        <taxon>Eukaryota</taxon>
        <taxon>Viridiplantae</taxon>
        <taxon>Streptophyta</taxon>
        <taxon>Embryophyta</taxon>
        <taxon>Tracheophyta</taxon>
        <taxon>Spermatophyta</taxon>
        <taxon>Magnoliopsida</taxon>
        <taxon>eudicotyledons</taxon>
        <taxon>Gunneridae</taxon>
        <taxon>Pentapetalae</taxon>
        <taxon>rosids</taxon>
        <taxon>fabids</taxon>
        <taxon>Fabales</taxon>
        <taxon>Fabaceae</taxon>
        <taxon>Papilionoideae</taxon>
        <taxon>50 kb inversion clade</taxon>
        <taxon>NPAAA clade</taxon>
        <taxon>indigoferoid/millettioid clade</taxon>
        <taxon>Phaseoleae</taxon>
        <taxon>Cajanus</taxon>
    </lineage>
</organism>
<dbReference type="OMA" id="HLYRCEA"/>
<reference evidence="1" key="1">
    <citation type="journal article" date="2012" name="Nat. Biotechnol.">
        <title>Draft genome sequence of pigeonpea (Cajanus cajan), an orphan legume crop of resource-poor farmers.</title>
        <authorList>
            <person name="Varshney R.K."/>
            <person name="Chen W."/>
            <person name="Li Y."/>
            <person name="Bharti A.K."/>
            <person name="Saxena R.K."/>
            <person name="Schlueter J.A."/>
            <person name="Donoghue M.T."/>
            <person name="Azam S."/>
            <person name="Fan G."/>
            <person name="Whaley A.M."/>
            <person name="Farmer A.D."/>
            <person name="Sheridan J."/>
            <person name="Iwata A."/>
            <person name="Tuteja R."/>
            <person name="Penmetsa R.V."/>
            <person name="Wu W."/>
            <person name="Upadhyaya H.D."/>
            <person name="Yang S.P."/>
            <person name="Shah T."/>
            <person name="Saxena K.B."/>
            <person name="Michael T."/>
            <person name="McCombie W.R."/>
            <person name="Yang B."/>
            <person name="Zhang G."/>
            <person name="Yang H."/>
            <person name="Wang J."/>
            <person name="Spillane C."/>
            <person name="Cook D.R."/>
            <person name="May G.D."/>
            <person name="Xu X."/>
            <person name="Jackson S.A."/>
        </authorList>
    </citation>
    <scope>NUCLEOTIDE SEQUENCE [LARGE SCALE GENOMIC DNA]</scope>
</reference>
<evidence type="ECO:0000313" key="2">
    <source>
        <dbReference type="Proteomes" id="UP000075243"/>
    </source>
</evidence>
<dbReference type="PANTHER" id="PTHR34222:SF99">
    <property type="entry name" value="PROTEIN, PUTATIVE-RELATED"/>
    <property type="match status" value="1"/>
</dbReference>
<keyword evidence="2" id="KW-1185">Reference proteome</keyword>
<proteinExistence type="predicted"/>
<dbReference type="AlphaFoldDB" id="A0A151R9Z4"/>
<dbReference type="PANTHER" id="PTHR34222">
    <property type="entry name" value="GAG_PRE-INTEGRS DOMAIN-CONTAINING PROTEIN"/>
    <property type="match status" value="1"/>
</dbReference>
<name>A0A151R9Z4_CAJCA</name>
<evidence type="ECO:0000313" key="1">
    <source>
        <dbReference type="EMBL" id="KYP39185.1"/>
    </source>
</evidence>